<proteinExistence type="predicted"/>
<dbReference type="Proteomes" id="UP000789831">
    <property type="component" value="Unassembled WGS sequence"/>
</dbReference>
<keyword evidence="2" id="KW-1185">Reference proteome</keyword>
<comment type="caution">
    <text evidence="1">The sequence shown here is derived from an EMBL/GenBank/DDBJ whole genome shotgun (WGS) entry which is preliminary data.</text>
</comment>
<protein>
    <submittedName>
        <fullName evidence="1">3148_t:CDS:1</fullName>
    </submittedName>
</protein>
<reference evidence="1" key="1">
    <citation type="submission" date="2021-06" db="EMBL/GenBank/DDBJ databases">
        <authorList>
            <person name="Kallberg Y."/>
            <person name="Tangrot J."/>
            <person name="Rosling A."/>
        </authorList>
    </citation>
    <scope>NUCLEOTIDE SEQUENCE</scope>
    <source>
        <strain evidence="1">MT106</strain>
    </source>
</reference>
<accession>A0A9N9DAD2</accession>
<dbReference type="AlphaFoldDB" id="A0A9N9DAD2"/>
<gene>
    <name evidence="1" type="ORF">AGERDE_LOCUS10528</name>
</gene>
<sequence length="54" mass="5812">MTNPAGLPMGSSVLRSHGNVGSSQRTPWLLTDGPFYWAWLWKLQSTGGVSALHG</sequence>
<evidence type="ECO:0000313" key="1">
    <source>
        <dbReference type="EMBL" id="CAG8631038.1"/>
    </source>
</evidence>
<dbReference type="EMBL" id="CAJVPL010003349">
    <property type="protein sequence ID" value="CAG8631038.1"/>
    <property type="molecule type" value="Genomic_DNA"/>
</dbReference>
<organism evidence="1 2">
    <name type="scientific">Ambispora gerdemannii</name>
    <dbReference type="NCBI Taxonomy" id="144530"/>
    <lineage>
        <taxon>Eukaryota</taxon>
        <taxon>Fungi</taxon>
        <taxon>Fungi incertae sedis</taxon>
        <taxon>Mucoromycota</taxon>
        <taxon>Glomeromycotina</taxon>
        <taxon>Glomeromycetes</taxon>
        <taxon>Archaeosporales</taxon>
        <taxon>Ambisporaceae</taxon>
        <taxon>Ambispora</taxon>
    </lineage>
</organism>
<evidence type="ECO:0000313" key="2">
    <source>
        <dbReference type="Proteomes" id="UP000789831"/>
    </source>
</evidence>
<name>A0A9N9DAD2_9GLOM</name>